<reference evidence="2" key="1">
    <citation type="submission" date="2008-03" db="EMBL/GenBank/DDBJ databases">
        <title>Complete sequence of Thermoproteus neutrophilus V24Sta.</title>
        <authorList>
            <consortium name="US DOE Joint Genome Institute"/>
            <person name="Copeland A."/>
            <person name="Lucas S."/>
            <person name="Lapidus A."/>
            <person name="Glavina del Rio T."/>
            <person name="Dalin E."/>
            <person name="Tice H."/>
            <person name="Bruce D."/>
            <person name="Goodwin L."/>
            <person name="Pitluck S."/>
            <person name="Sims D."/>
            <person name="Brettin T."/>
            <person name="Detter J.C."/>
            <person name="Han C."/>
            <person name="Kuske C.R."/>
            <person name="Schmutz J."/>
            <person name="Larimer F."/>
            <person name="Land M."/>
            <person name="Hauser L."/>
            <person name="Kyrpides N."/>
            <person name="Mikhailova N."/>
            <person name="Biddle J.F."/>
            <person name="Zhang Z."/>
            <person name="Fitz-Gibbon S.T."/>
            <person name="Lowe T.M."/>
            <person name="Saltikov C."/>
            <person name="House C.H."/>
            <person name="Richardson P."/>
        </authorList>
    </citation>
    <scope>NUCLEOTIDE SEQUENCE [LARGE SCALE GENOMIC DNA]</scope>
    <source>
        <strain evidence="2">V24Sta</strain>
    </source>
</reference>
<feature type="domain" description="Carbohydrate kinase PfkB" evidence="1">
    <location>
        <begin position="163"/>
        <end position="226"/>
    </location>
</feature>
<evidence type="ECO:0000313" key="3">
    <source>
        <dbReference type="Proteomes" id="UP000001694"/>
    </source>
</evidence>
<dbReference type="Gene3D" id="3.40.1190.20">
    <property type="match status" value="1"/>
</dbReference>
<dbReference type="OrthoDB" id="26949at2157"/>
<dbReference type="GeneID" id="6165433"/>
<dbReference type="RefSeq" id="WP_012350897.1">
    <property type="nucleotide sequence ID" value="NC_010525.1"/>
</dbReference>
<dbReference type="InterPro" id="IPR029056">
    <property type="entry name" value="Ribokinase-like"/>
</dbReference>
<name>B1Y9S8_PYRNV</name>
<proteinExistence type="predicted"/>
<dbReference type="eggNOG" id="arCOG00016">
    <property type="taxonomic scope" value="Archaea"/>
</dbReference>
<dbReference type="HOGENOM" id="CLU_065902_3_1_2"/>
<evidence type="ECO:0000259" key="1">
    <source>
        <dbReference type="Pfam" id="PF00294"/>
    </source>
</evidence>
<dbReference type="EMBL" id="CP001014">
    <property type="protein sequence ID" value="ACB40478.1"/>
    <property type="molecule type" value="Genomic_DNA"/>
</dbReference>
<gene>
    <name evidence="2" type="ordered locus">Tneu_1554</name>
</gene>
<sequence>MEIVVASNPTVDIVYTSSGVSRRLGGPIYYASQALSALHANARAVGVASLDVAAELERVLAALGIVAEVIIADATTTFELDYRTKPRTVKLVRKPSIGIGKVRGDVVILSPVYDELRNARVEAKAVVADLQGYLRSSTEPPQADLVHFSQDDLVLSLKELVEFAGRWPTAVYTLGEDGAYVVQRGSIHYVNSARIPVEDVTGSGDVFLASLTYLRYVKGLDLLQAVCEASKYVAGFLKHRRVVRHDFDCTIQAVQG</sequence>
<accession>B1Y9S8</accession>
<evidence type="ECO:0000313" key="2">
    <source>
        <dbReference type="EMBL" id="ACB40478.1"/>
    </source>
</evidence>
<dbReference type="AlphaFoldDB" id="B1Y9S8"/>
<keyword evidence="3" id="KW-1185">Reference proteome</keyword>
<dbReference type="Pfam" id="PF00294">
    <property type="entry name" value="PfkB"/>
    <property type="match status" value="1"/>
</dbReference>
<dbReference type="SUPFAM" id="SSF53613">
    <property type="entry name" value="Ribokinase-like"/>
    <property type="match status" value="1"/>
</dbReference>
<organism evidence="2 3">
    <name type="scientific">Pyrobaculum neutrophilum (strain DSM 2338 / JCM 9278 / NBRC 100436 / V24Sta)</name>
    <name type="common">Thermoproteus neutrophilus</name>
    <dbReference type="NCBI Taxonomy" id="444157"/>
    <lineage>
        <taxon>Archaea</taxon>
        <taxon>Thermoproteota</taxon>
        <taxon>Thermoprotei</taxon>
        <taxon>Thermoproteales</taxon>
        <taxon>Thermoproteaceae</taxon>
        <taxon>Pyrobaculum</taxon>
    </lineage>
</organism>
<dbReference type="STRING" id="444157.Tneu_1554"/>
<dbReference type="KEGG" id="tne:Tneu_1554"/>
<protein>
    <submittedName>
        <fullName evidence="2">PfkB domain protein</fullName>
    </submittedName>
</protein>
<dbReference type="Proteomes" id="UP000001694">
    <property type="component" value="Chromosome"/>
</dbReference>
<dbReference type="InterPro" id="IPR011611">
    <property type="entry name" value="PfkB_dom"/>
</dbReference>